<dbReference type="PANTHER" id="PTHR42878">
    <property type="entry name" value="TWO-COMPONENT HISTIDINE KINASE"/>
    <property type="match status" value="1"/>
</dbReference>
<dbReference type="Gene3D" id="3.30.565.10">
    <property type="entry name" value="Histidine kinase-like ATPase, C-terminal domain"/>
    <property type="match status" value="1"/>
</dbReference>
<evidence type="ECO:0000313" key="8">
    <source>
        <dbReference type="EMBL" id="MDN7932011.1"/>
    </source>
</evidence>
<dbReference type="EC" id="2.7.13.3" evidence="2"/>
<gene>
    <name evidence="8" type="ORF">QZM52_12045</name>
</gene>
<protein>
    <recommendedName>
        <fullName evidence="2">histidine kinase</fullName>
        <ecNumber evidence="2">2.7.13.3</ecNumber>
    </recommendedName>
</protein>
<feature type="region of interest" description="Disordered" evidence="6">
    <location>
        <begin position="48"/>
        <end position="79"/>
    </location>
</feature>
<dbReference type="RefSeq" id="WP_069258032.1">
    <property type="nucleotide sequence ID" value="NZ_CABVPT010000021.1"/>
</dbReference>
<organism evidence="8 9">
    <name type="scientific">Burkholderia metallica</name>
    <dbReference type="NCBI Taxonomy" id="488729"/>
    <lineage>
        <taxon>Bacteria</taxon>
        <taxon>Pseudomonadati</taxon>
        <taxon>Pseudomonadota</taxon>
        <taxon>Betaproteobacteria</taxon>
        <taxon>Burkholderiales</taxon>
        <taxon>Burkholderiaceae</taxon>
        <taxon>Burkholderia</taxon>
        <taxon>Burkholderia cepacia complex</taxon>
    </lineage>
</organism>
<evidence type="ECO:0000259" key="7">
    <source>
        <dbReference type="PROSITE" id="PS50109"/>
    </source>
</evidence>
<dbReference type="SUPFAM" id="SSF47384">
    <property type="entry name" value="Homodimeric domain of signal transducing histidine kinase"/>
    <property type="match status" value="1"/>
</dbReference>
<evidence type="ECO:0000256" key="4">
    <source>
        <dbReference type="ARBA" id="ARBA00022679"/>
    </source>
</evidence>
<dbReference type="PANTHER" id="PTHR42878:SF15">
    <property type="entry name" value="BACTERIOPHYTOCHROME"/>
    <property type="match status" value="1"/>
</dbReference>
<accession>A0ABT8PAC0</accession>
<dbReference type="InterPro" id="IPR004358">
    <property type="entry name" value="Sig_transdc_His_kin-like_C"/>
</dbReference>
<keyword evidence="3" id="KW-0597">Phosphoprotein</keyword>
<dbReference type="SMART" id="SM00388">
    <property type="entry name" value="HisKA"/>
    <property type="match status" value="1"/>
</dbReference>
<dbReference type="CDD" id="cd00082">
    <property type="entry name" value="HisKA"/>
    <property type="match status" value="1"/>
</dbReference>
<evidence type="ECO:0000256" key="6">
    <source>
        <dbReference type="SAM" id="MobiDB-lite"/>
    </source>
</evidence>
<dbReference type="InterPro" id="IPR005467">
    <property type="entry name" value="His_kinase_dom"/>
</dbReference>
<dbReference type="Gene3D" id="1.10.287.130">
    <property type="match status" value="1"/>
</dbReference>
<comment type="caution">
    <text evidence="8">The sequence shown here is derived from an EMBL/GenBank/DDBJ whole genome shotgun (WGS) entry which is preliminary data.</text>
</comment>
<dbReference type="Pfam" id="PF02518">
    <property type="entry name" value="HATPase_c"/>
    <property type="match status" value="1"/>
</dbReference>
<keyword evidence="4" id="KW-0808">Transferase</keyword>
<evidence type="ECO:0000256" key="5">
    <source>
        <dbReference type="ARBA" id="ARBA00022777"/>
    </source>
</evidence>
<sequence length="385" mass="42417">MRLSDFIVRNMEPILVQWEAFAATLLPAARTMDSHGLRDHARQILEAVAKDIGTPQTREEQREKSLGRAPEPLDAKETAAQTHAVLRARRGFNINQLAAEYRALRASVLRLWIDACQPSAPDLDDMIRFNEAIDQTLAESVAFFTEQVEQARNLLLGMLGHDMRTPLQTIQMTASYLAALNAGEAISEAAARLIRSGGRMQSLLDDLCDFNRTQLGLGINVVPRNTDLAHVLANVIDEVQAAHPNRKIDIDVSGDLQGEWDDQRLQQLLSNLVSNAVTYGAPDAPVRVMATSDDTEVRIEVGNSGPAIDRLTLNRIFDPLQRGAGQSERTDNKAGLGLGLYIASEIAKAHRGRIDARSDQTETVFAVRLPRGVRNELPGTRVEPQ</sequence>
<keyword evidence="9" id="KW-1185">Reference proteome</keyword>
<reference evidence="8" key="1">
    <citation type="submission" date="2023-07" db="EMBL/GenBank/DDBJ databases">
        <title>A collection of bacterial strains from the Burkholderia cepacia Research Laboratory and Repository.</title>
        <authorList>
            <person name="Lipuma J."/>
            <person name="Spilker T."/>
            <person name="Caverly L."/>
        </authorList>
    </citation>
    <scope>NUCLEOTIDE SEQUENCE</scope>
    <source>
        <strain evidence="8">AU42020</strain>
    </source>
</reference>
<dbReference type="PRINTS" id="PR00344">
    <property type="entry name" value="BCTRLSENSOR"/>
</dbReference>
<dbReference type="GO" id="GO:0016301">
    <property type="term" value="F:kinase activity"/>
    <property type="evidence" value="ECO:0007669"/>
    <property type="project" value="UniProtKB-KW"/>
</dbReference>
<dbReference type="Proteomes" id="UP001171606">
    <property type="component" value="Unassembled WGS sequence"/>
</dbReference>
<dbReference type="SMART" id="SM00387">
    <property type="entry name" value="HATPase_c"/>
    <property type="match status" value="1"/>
</dbReference>
<dbReference type="EMBL" id="JAUJSQ010000003">
    <property type="protein sequence ID" value="MDN7932011.1"/>
    <property type="molecule type" value="Genomic_DNA"/>
</dbReference>
<feature type="domain" description="Histidine kinase" evidence="7">
    <location>
        <begin position="158"/>
        <end position="373"/>
    </location>
</feature>
<evidence type="ECO:0000256" key="2">
    <source>
        <dbReference type="ARBA" id="ARBA00012438"/>
    </source>
</evidence>
<feature type="compositionally biased region" description="Basic and acidic residues" evidence="6">
    <location>
        <begin position="57"/>
        <end position="77"/>
    </location>
</feature>
<dbReference type="PROSITE" id="PS50109">
    <property type="entry name" value="HIS_KIN"/>
    <property type="match status" value="1"/>
</dbReference>
<evidence type="ECO:0000256" key="1">
    <source>
        <dbReference type="ARBA" id="ARBA00000085"/>
    </source>
</evidence>
<dbReference type="InterPro" id="IPR036097">
    <property type="entry name" value="HisK_dim/P_sf"/>
</dbReference>
<dbReference type="InterPro" id="IPR003594">
    <property type="entry name" value="HATPase_dom"/>
</dbReference>
<dbReference type="SUPFAM" id="SSF55874">
    <property type="entry name" value="ATPase domain of HSP90 chaperone/DNA topoisomerase II/histidine kinase"/>
    <property type="match status" value="1"/>
</dbReference>
<comment type="catalytic activity">
    <reaction evidence="1">
        <text>ATP + protein L-histidine = ADP + protein N-phospho-L-histidine.</text>
        <dbReference type="EC" id="2.7.13.3"/>
    </reaction>
</comment>
<dbReference type="GeneID" id="67904492"/>
<evidence type="ECO:0000313" key="9">
    <source>
        <dbReference type="Proteomes" id="UP001171606"/>
    </source>
</evidence>
<dbReference type="Pfam" id="PF00512">
    <property type="entry name" value="HisKA"/>
    <property type="match status" value="1"/>
</dbReference>
<dbReference type="InterPro" id="IPR036890">
    <property type="entry name" value="HATPase_C_sf"/>
</dbReference>
<evidence type="ECO:0000256" key="3">
    <source>
        <dbReference type="ARBA" id="ARBA00022553"/>
    </source>
</evidence>
<name>A0ABT8PAC0_9BURK</name>
<keyword evidence="5 8" id="KW-0418">Kinase</keyword>
<dbReference type="InterPro" id="IPR003661">
    <property type="entry name" value="HisK_dim/P_dom"/>
</dbReference>
<dbReference type="InterPro" id="IPR050351">
    <property type="entry name" value="BphY/WalK/GraS-like"/>
</dbReference>
<proteinExistence type="predicted"/>